<organism evidence="13 14">
    <name type="scientific">Luteimonas endophytica</name>
    <dbReference type="NCBI Taxonomy" id="3042023"/>
    <lineage>
        <taxon>Bacteria</taxon>
        <taxon>Pseudomonadati</taxon>
        <taxon>Pseudomonadota</taxon>
        <taxon>Gammaproteobacteria</taxon>
        <taxon>Lysobacterales</taxon>
        <taxon>Lysobacteraceae</taxon>
        <taxon>Luteimonas</taxon>
    </lineage>
</organism>
<dbReference type="Proteomes" id="UP001156940">
    <property type="component" value="Unassembled WGS sequence"/>
</dbReference>
<accession>A0ABT6J980</accession>
<evidence type="ECO:0000256" key="5">
    <source>
        <dbReference type="ARBA" id="ARBA00022519"/>
    </source>
</evidence>
<protein>
    <submittedName>
        <fullName evidence="13">TonB family protein</fullName>
    </submittedName>
</protein>
<dbReference type="InterPro" id="IPR006260">
    <property type="entry name" value="TonB/TolA_C"/>
</dbReference>
<reference evidence="13 14" key="1">
    <citation type="submission" date="2023-04" db="EMBL/GenBank/DDBJ databases">
        <title>Luteimonas endophyticus RD2P54.</title>
        <authorList>
            <person name="Sun J.-Q."/>
        </authorList>
    </citation>
    <scope>NUCLEOTIDE SEQUENCE [LARGE SCALE GENOMIC DNA]</scope>
    <source>
        <strain evidence="13 14">RD2P54</strain>
    </source>
</reference>
<gene>
    <name evidence="13" type="ORF">QFW77_10325</name>
</gene>
<comment type="caution">
    <text evidence="13">The sequence shown here is derived from an EMBL/GenBank/DDBJ whole genome shotgun (WGS) entry which is preliminary data.</text>
</comment>
<dbReference type="Gene3D" id="3.30.1150.10">
    <property type="match status" value="1"/>
</dbReference>
<keyword evidence="8 11" id="KW-1133">Transmembrane helix</keyword>
<feature type="transmembrane region" description="Helical" evidence="11">
    <location>
        <begin position="34"/>
        <end position="62"/>
    </location>
</feature>
<dbReference type="InterPro" id="IPR051045">
    <property type="entry name" value="TonB-dependent_transducer"/>
</dbReference>
<feature type="region of interest" description="Disordered" evidence="10">
    <location>
        <begin position="1"/>
        <end position="31"/>
    </location>
</feature>
<keyword evidence="14" id="KW-1185">Reference proteome</keyword>
<evidence type="ECO:0000313" key="13">
    <source>
        <dbReference type="EMBL" id="MDH5823380.1"/>
    </source>
</evidence>
<evidence type="ECO:0000256" key="1">
    <source>
        <dbReference type="ARBA" id="ARBA00004383"/>
    </source>
</evidence>
<evidence type="ECO:0000256" key="9">
    <source>
        <dbReference type="ARBA" id="ARBA00023136"/>
    </source>
</evidence>
<dbReference type="NCBIfam" id="TIGR01352">
    <property type="entry name" value="tonB_Cterm"/>
    <property type="match status" value="1"/>
</dbReference>
<keyword evidence="4" id="KW-1003">Cell membrane</keyword>
<evidence type="ECO:0000256" key="7">
    <source>
        <dbReference type="ARBA" id="ARBA00022927"/>
    </source>
</evidence>
<feature type="region of interest" description="Disordered" evidence="10">
    <location>
        <begin position="130"/>
        <end position="153"/>
    </location>
</feature>
<evidence type="ECO:0000256" key="4">
    <source>
        <dbReference type="ARBA" id="ARBA00022475"/>
    </source>
</evidence>
<evidence type="ECO:0000256" key="3">
    <source>
        <dbReference type="ARBA" id="ARBA00022448"/>
    </source>
</evidence>
<feature type="compositionally biased region" description="Basic and acidic residues" evidence="10">
    <location>
        <begin position="22"/>
        <end position="31"/>
    </location>
</feature>
<dbReference type="PANTHER" id="PTHR33446">
    <property type="entry name" value="PROTEIN TONB-RELATED"/>
    <property type="match status" value="1"/>
</dbReference>
<keyword evidence="5" id="KW-0997">Cell inner membrane</keyword>
<dbReference type="Pfam" id="PF03544">
    <property type="entry name" value="TonB_C"/>
    <property type="match status" value="1"/>
</dbReference>
<keyword evidence="3" id="KW-0813">Transport</keyword>
<feature type="region of interest" description="Disordered" evidence="10">
    <location>
        <begin position="77"/>
        <end position="111"/>
    </location>
</feature>
<evidence type="ECO:0000256" key="2">
    <source>
        <dbReference type="ARBA" id="ARBA00006555"/>
    </source>
</evidence>
<evidence type="ECO:0000259" key="12">
    <source>
        <dbReference type="PROSITE" id="PS52015"/>
    </source>
</evidence>
<dbReference type="PROSITE" id="PS52015">
    <property type="entry name" value="TONB_CTD"/>
    <property type="match status" value="1"/>
</dbReference>
<feature type="domain" description="TonB C-terminal" evidence="12">
    <location>
        <begin position="149"/>
        <end position="242"/>
    </location>
</feature>
<evidence type="ECO:0000256" key="11">
    <source>
        <dbReference type="SAM" id="Phobius"/>
    </source>
</evidence>
<evidence type="ECO:0000256" key="10">
    <source>
        <dbReference type="SAM" id="MobiDB-lite"/>
    </source>
</evidence>
<name>A0ABT6J980_9GAMM</name>
<keyword evidence="7" id="KW-0653">Protein transport</keyword>
<keyword evidence="9 11" id="KW-0472">Membrane</keyword>
<keyword evidence="6 11" id="KW-0812">Transmembrane</keyword>
<evidence type="ECO:0000256" key="8">
    <source>
        <dbReference type="ARBA" id="ARBA00022989"/>
    </source>
</evidence>
<proteinExistence type="inferred from homology"/>
<dbReference type="RefSeq" id="WP_280574562.1">
    <property type="nucleotide sequence ID" value="NZ_JARXRM010000032.1"/>
</dbReference>
<feature type="compositionally biased region" description="Basic residues" evidence="10">
    <location>
        <begin position="1"/>
        <end position="12"/>
    </location>
</feature>
<sequence length="242" mass="25812">MVPQHAHAHVRSHAPAPARPPAGDHHPHPDPVRIAGISGALLLNIVALALLLVPVANPALIAPPEARDLEMRWIEPRPVPPDPPPRVEVEPERPAPPVARTQSPPRPVDPAPTPAPVIVETGLLPAPPMVEPPASGPATPAMETPPGPATGMRLEYASAPAPRYPRDAIVGGLQGTVLLEVLVDVDGSPLEVRIHRSSGHRVLDASARRHVLRHWRFRPAVRDGRPVQAIGLVPIDFDLDRG</sequence>
<evidence type="ECO:0000313" key="14">
    <source>
        <dbReference type="Proteomes" id="UP001156940"/>
    </source>
</evidence>
<comment type="subcellular location">
    <subcellularLocation>
        <location evidence="1">Cell inner membrane</location>
        <topology evidence="1">Single-pass membrane protein</topology>
        <orientation evidence="1">Periplasmic side</orientation>
    </subcellularLocation>
</comment>
<dbReference type="PANTHER" id="PTHR33446:SF2">
    <property type="entry name" value="PROTEIN TONB"/>
    <property type="match status" value="1"/>
</dbReference>
<dbReference type="InterPro" id="IPR037682">
    <property type="entry name" value="TonB_C"/>
</dbReference>
<dbReference type="SUPFAM" id="SSF74653">
    <property type="entry name" value="TolA/TonB C-terminal domain"/>
    <property type="match status" value="1"/>
</dbReference>
<dbReference type="EMBL" id="JARXRM010000032">
    <property type="protein sequence ID" value="MDH5823380.1"/>
    <property type="molecule type" value="Genomic_DNA"/>
</dbReference>
<evidence type="ECO:0000256" key="6">
    <source>
        <dbReference type="ARBA" id="ARBA00022692"/>
    </source>
</evidence>
<comment type="similarity">
    <text evidence="2">Belongs to the TonB family.</text>
</comment>